<accession>A0A1I2S565</accession>
<dbReference type="GO" id="GO:0005886">
    <property type="term" value="C:plasma membrane"/>
    <property type="evidence" value="ECO:0007669"/>
    <property type="project" value="UniProtKB-SubCell"/>
</dbReference>
<dbReference type="PANTHER" id="PTHR30482:SF20">
    <property type="entry name" value="HIGH-AFFINITY BRANCHED-CHAIN AMINO ACID TRANSPORT SYSTEM PERMEASE PROTEIN LIVM"/>
    <property type="match status" value="1"/>
</dbReference>
<proteinExistence type="predicted"/>
<evidence type="ECO:0000256" key="6">
    <source>
        <dbReference type="SAM" id="Phobius"/>
    </source>
</evidence>
<dbReference type="OrthoDB" id="9789927at2"/>
<evidence type="ECO:0000256" key="2">
    <source>
        <dbReference type="ARBA" id="ARBA00022475"/>
    </source>
</evidence>
<feature type="transmembrane region" description="Helical" evidence="6">
    <location>
        <begin position="216"/>
        <end position="241"/>
    </location>
</feature>
<feature type="transmembrane region" description="Helical" evidence="6">
    <location>
        <begin position="39"/>
        <end position="59"/>
    </location>
</feature>
<dbReference type="PANTHER" id="PTHR30482">
    <property type="entry name" value="HIGH-AFFINITY BRANCHED-CHAIN AMINO ACID TRANSPORT SYSTEM PERMEASE"/>
    <property type="match status" value="1"/>
</dbReference>
<feature type="transmembrane region" description="Helical" evidence="6">
    <location>
        <begin position="179"/>
        <end position="196"/>
    </location>
</feature>
<keyword evidence="5 6" id="KW-0472">Membrane</keyword>
<dbReference type="AlphaFoldDB" id="A0A1I2S565"/>
<evidence type="ECO:0000313" key="7">
    <source>
        <dbReference type="EMBL" id="SFG45186.1"/>
    </source>
</evidence>
<feature type="transmembrane region" description="Helical" evidence="6">
    <location>
        <begin position="65"/>
        <end position="87"/>
    </location>
</feature>
<dbReference type="GO" id="GO:0015658">
    <property type="term" value="F:branched-chain amino acid transmembrane transporter activity"/>
    <property type="evidence" value="ECO:0007669"/>
    <property type="project" value="InterPro"/>
</dbReference>
<dbReference type="InterPro" id="IPR001851">
    <property type="entry name" value="ABC_transp_permease"/>
</dbReference>
<evidence type="ECO:0000256" key="3">
    <source>
        <dbReference type="ARBA" id="ARBA00022692"/>
    </source>
</evidence>
<feature type="transmembrane region" description="Helical" evidence="6">
    <location>
        <begin position="12"/>
        <end position="32"/>
    </location>
</feature>
<evidence type="ECO:0000256" key="4">
    <source>
        <dbReference type="ARBA" id="ARBA00022989"/>
    </source>
</evidence>
<gene>
    <name evidence="7" type="ORF">SAMN05660649_01665</name>
</gene>
<dbReference type="CDD" id="cd06581">
    <property type="entry name" value="TM_PBP1_LivM_like"/>
    <property type="match status" value="1"/>
</dbReference>
<feature type="transmembrane region" description="Helical" evidence="6">
    <location>
        <begin position="94"/>
        <end position="111"/>
    </location>
</feature>
<dbReference type="STRING" id="341036.SAMN05660649_01665"/>
<keyword evidence="8" id="KW-1185">Reference proteome</keyword>
<comment type="subcellular location">
    <subcellularLocation>
        <location evidence="1">Cell membrane</location>
        <topology evidence="1">Multi-pass membrane protein</topology>
    </subcellularLocation>
</comment>
<evidence type="ECO:0000313" key="8">
    <source>
        <dbReference type="Proteomes" id="UP000199337"/>
    </source>
</evidence>
<evidence type="ECO:0000256" key="5">
    <source>
        <dbReference type="ARBA" id="ARBA00023136"/>
    </source>
</evidence>
<dbReference type="RefSeq" id="WP_092470565.1">
    <property type="nucleotide sequence ID" value="NZ_FOOX01000005.1"/>
</dbReference>
<keyword evidence="4 6" id="KW-1133">Transmembrane helix</keyword>
<keyword evidence="2" id="KW-1003">Cell membrane</keyword>
<dbReference type="Pfam" id="PF02653">
    <property type="entry name" value="BPD_transp_2"/>
    <property type="match status" value="1"/>
</dbReference>
<protein>
    <submittedName>
        <fullName evidence="7">Branched-chain amino acid transport system permease protein</fullName>
    </submittedName>
</protein>
<keyword evidence="3 6" id="KW-0812">Transmembrane</keyword>
<feature type="transmembrane region" description="Helical" evidence="6">
    <location>
        <begin position="253"/>
        <end position="270"/>
    </location>
</feature>
<dbReference type="EMBL" id="FOOX01000005">
    <property type="protein sequence ID" value="SFG45186.1"/>
    <property type="molecule type" value="Genomic_DNA"/>
</dbReference>
<feature type="transmembrane region" description="Helical" evidence="6">
    <location>
        <begin position="131"/>
        <end position="148"/>
    </location>
</feature>
<reference evidence="8" key="1">
    <citation type="submission" date="2016-10" db="EMBL/GenBank/DDBJ databases">
        <authorList>
            <person name="Varghese N."/>
            <person name="Submissions S."/>
        </authorList>
    </citation>
    <scope>NUCLEOTIDE SEQUENCE [LARGE SCALE GENOMIC DNA]</scope>
    <source>
        <strain evidence="8">DSM 17038</strain>
    </source>
</reference>
<organism evidence="7 8">
    <name type="scientific">Desulfotruncus arcticus DSM 17038</name>
    <dbReference type="NCBI Taxonomy" id="1121424"/>
    <lineage>
        <taxon>Bacteria</taxon>
        <taxon>Bacillati</taxon>
        <taxon>Bacillota</taxon>
        <taxon>Clostridia</taxon>
        <taxon>Eubacteriales</taxon>
        <taxon>Desulfallaceae</taxon>
        <taxon>Desulfotruncus</taxon>
    </lineage>
</organism>
<evidence type="ECO:0000256" key="1">
    <source>
        <dbReference type="ARBA" id="ARBA00004651"/>
    </source>
</evidence>
<sequence length="305" mass="32956">MAFLDGLLPAYYESIIITVGIYIILALGLNLITGVTGQLSLGHAAYLCIGAYTSAIVTMKFGLPFIVALLCAGVVSALFGVLIGFPVLRLTGDYLAICTLGFGEILKSVLFNMPYVGGAMGMAGIPPKTTLLNTVIIALLVIIVMIRMERSRFGRSLVAIREDEIASECMGIDAFKYKLQMFAIGTFTAGLGGALWAHKIMVLQPRDFGFMKSIEILNMVVLGGLGSIPGTILGATLLTAIPEILRFSSEYRMIIYGALLVIMMIFRPHGLMGNMNFNTLVKRTFKRFNAGADKEQKNKKSGMEG</sequence>
<name>A0A1I2S565_9FIRM</name>
<dbReference type="InterPro" id="IPR043428">
    <property type="entry name" value="LivM-like"/>
</dbReference>
<dbReference type="Proteomes" id="UP000199337">
    <property type="component" value="Unassembled WGS sequence"/>
</dbReference>